<evidence type="ECO:0000313" key="2">
    <source>
        <dbReference type="EMBL" id="KIL69300.1"/>
    </source>
</evidence>
<dbReference type="InParanoid" id="A0A0C2T0G8"/>
<organism evidence="2 3">
    <name type="scientific">Amanita muscaria (strain Koide BX008)</name>
    <dbReference type="NCBI Taxonomy" id="946122"/>
    <lineage>
        <taxon>Eukaryota</taxon>
        <taxon>Fungi</taxon>
        <taxon>Dikarya</taxon>
        <taxon>Basidiomycota</taxon>
        <taxon>Agaricomycotina</taxon>
        <taxon>Agaricomycetes</taxon>
        <taxon>Agaricomycetidae</taxon>
        <taxon>Agaricales</taxon>
        <taxon>Pluteineae</taxon>
        <taxon>Amanitaceae</taxon>
        <taxon>Amanita</taxon>
    </lineage>
</organism>
<name>A0A0C2T0G8_AMAMK</name>
<feature type="region of interest" description="Disordered" evidence="1">
    <location>
        <begin position="104"/>
        <end position="139"/>
    </location>
</feature>
<dbReference type="HOGENOM" id="CLU_094673_1_0_1"/>
<dbReference type="EMBL" id="KN818226">
    <property type="protein sequence ID" value="KIL69300.1"/>
    <property type="molecule type" value="Genomic_DNA"/>
</dbReference>
<evidence type="ECO:0000313" key="3">
    <source>
        <dbReference type="Proteomes" id="UP000054549"/>
    </source>
</evidence>
<dbReference type="OrthoDB" id="3268830at2759"/>
<keyword evidence="3" id="KW-1185">Reference proteome</keyword>
<dbReference type="AlphaFoldDB" id="A0A0C2T0G8"/>
<accession>A0A0C2T0G8</accession>
<sequence length="200" mass="22391">MPRSRAHRSSVSSSPSPCPFSAHTAAERAREKKLRDDPMAIVIDPLYVDCRRCGTRIKLSSKSLYDNFHWRTHRARCLKKPAGTHKPLRAKTKVCSLPPCPPPCSNASTSQSPSPMPSATDSVFDDAPKPSTVPPTPEWPEIPFKTKLDLLTTVASAAAFRSPGTRLEKDFSCYRRRDEFDEWRLRQEAIESLALLSRSV</sequence>
<reference evidence="2 3" key="1">
    <citation type="submission" date="2014-04" db="EMBL/GenBank/DDBJ databases">
        <title>Evolutionary Origins and Diversification of the Mycorrhizal Mutualists.</title>
        <authorList>
            <consortium name="DOE Joint Genome Institute"/>
            <consortium name="Mycorrhizal Genomics Consortium"/>
            <person name="Kohler A."/>
            <person name="Kuo A."/>
            <person name="Nagy L.G."/>
            <person name="Floudas D."/>
            <person name="Copeland A."/>
            <person name="Barry K.W."/>
            <person name="Cichocki N."/>
            <person name="Veneault-Fourrey C."/>
            <person name="LaButti K."/>
            <person name="Lindquist E.A."/>
            <person name="Lipzen A."/>
            <person name="Lundell T."/>
            <person name="Morin E."/>
            <person name="Murat C."/>
            <person name="Riley R."/>
            <person name="Ohm R."/>
            <person name="Sun H."/>
            <person name="Tunlid A."/>
            <person name="Henrissat B."/>
            <person name="Grigoriev I.V."/>
            <person name="Hibbett D.S."/>
            <person name="Martin F."/>
        </authorList>
    </citation>
    <scope>NUCLEOTIDE SEQUENCE [LARGE SCALE GENOMIC DNA]</scope>
    <source>
        <strain evidence="2 3">Koide BX008</strain>
    </source>
</reference>
<feature type="region of interest" description="Disordered" evidence="1">
    <location>
        <begin position="1"/>
        <end position="33"/>
    </location>
</feature>
<proteinExistence type="predicted"/>
<protein>
    <submittedName>
        <fullName evidence="2">Uncharacterized protein</fullName>
    </submittedName>
</protein>
<feature type="compositionally biased region" description="Polar residues" evidence="1">
    <location>
        <begin position="105"/>
        <end position="121"/>
    </location>
</feature>
<feature type="compositionally biased region" description="Low complexity" evidence="1">
    <location>
        <begin position="9"/>
        <end position="21"/>
    </location>
</feature>
<evidence type="ECO:0000256" key="1">
    <source>
        <dbReference type="SAM" id="MobiDB-lite"/>
    </source>
</evidence>
<gene>
    <name evidence="2" type="ORF">M378DRAFT_157549</name>
</gene>
<dbReference type="Proteomes" id="UP000054549">
    <property type="component" value="Unassembled WGS sequence"/>
</dbReference>